<proteinExistence type="predicted"/>
<keyword evidence="1" id="KW-0812">Transmembrane</keyword>
<reference evidence="2 3" key="1">
    <citation type="journal article" date="2014" name="PLoS Genet.">
        <title>Phylogenetically driven sequencing of extremely halophilic archaea reveals strategies for static and dynamic osmo-response.</title>
        <authorList>
            <person name="Becker E.A."/>
            <person name="Seitzer P.M."/>
            <person name="Tritt A."/>
            <person name="Larsen D."/>
            <person name="Krusor M."/>
            <person name="Yao A.I."/>
            <person name="Wu D."/>
            <person name="Madern D."/>
            <person name="Eisen J.A."/>
            <person name="Darling A.E."/>
            <person name="Facciotti M.T."/>
        </authorList>
    </citation>
    <scope>NUCLEOTIDE SEQUENCE [LARGE SCALE GENOMIC DNA]</scope>
    <source>
        <strain evidence="2 3">JCM 10990</strain>
    </source>
</reference>
<dbReference type="EMBL" id="AOIN01000034">
    <property type="protein sequence ID" value="ELZ03215.1"/>
    <property type="molecule type" value="Genomic_DNA"/>
</dbReference>
<protein>
    <recommendedName>
        <fullName evidence="4">Peptidase M50</fullName>
    </recommendedName>
</protein>
<evidence type="ECO:0008006" key="4">
    <source>
        <dbReference type="Google" id="ProtNLM"/>
    </source>
</evidence>
<evidence type="ECO:0000313" key="3">
    <source>
        <dbReference type="Proteomes" id="UP000011693"/>
    </source>
</evidence>
<sequence length="175" mass="19296">MLALLWNFLGVVVVVLGITFIHELGHYLTGRWVVGIPAAEIKLVMAEFPPHAALWDNGEWVGPDEFERYSERYEEHDPDYTHLELYIGAGELVQTLGVVTIAAIFAGLGLHSMAVSIVLISLLMTGLYLAWDVLLSLYSGHPVGDYSALWLATPLAAVGVVLGFLIPHVLIYLWL</sequence>
<keyword evidence="1" id="KW-0472">Membrane</keyword>
<name>M0AXH9_9EURY</name>
<accession>M0AXH9</accession>
<dbReference type="Proteomes" id="UP000011693">
    <property type="component" value="Unassembled WGS sequence"/>
</dbReference>
<evidence type="ECO:0000256" key="1">
    <source>
        <dbReference type="SAM" id="Phobius"/>
    </source>
</evidence>
<keyword evidence="1" id="KW-1133">Transmembrane helix</keyword>
<gene>
    <name evidence="2" type="ORF">C482_04314</name>
</gene>
<organism evidence="2 3">
    <name type="scientific">Natrialba chahannaoensis JCM 10990</name>
    <dbReference type="NCBI Taxonomy" id="1227492"/>
    <lineage>
        <taxon>Archaea</taxon>
        <taxon>Methanobacteriati</taxon>
        <taxon>Methanobacteriota</taxon>
        <taxon>Stenosarchaea group</taxon>
        <taxon>Halobacteria</taxon>
        <taxon>Halobacteriales</taxon>
        <taxon>Natrialbaceae</taxon>
        <taxon>Natrialba</taxon>
    </lineage>
</organism>
<comment type="caution">
    <text evidence="2">The sequence shown here is derived from an EMBL/GenBank/DDBJ whole genome shotgun (WGS) entry which is preliminary data.</text>
</comment>
<keyword evidence="3" id="KW-1185">Reference proteome</keyword>
<evidence type="ECO:0000313" key="2">
    <source>
        <dbReference type="EMBL" id="ELZ03215.1"/>
    </source>
</evidence>
<feature type="transmembrane region" description="Helical" evidence="1">
    <location>
        <begin position="113"/>
        <end position="131"/>
    </location>
</feature>
<feature type="transmembrane region" description="Helical" evidence="1">
    <location>
        <begin position="151"/>
        <end position="174"/>
    </location>
</feature>
<dbReference type="RefSeq" id="WP_006166237.1">
    <property type="nucleotide sequence ID" value="NZ_AOIN01000034.1"/>
</dbReference>
<dbReference type="AlphaFoldDB" id="M0AXH9"/>
<feature type="transmembrane region" description="Helical" evidence="1">
    <location>
        <begin position="85"/>
        <end position="106"/>
    </location>
</feature>
<dbReference type="OrthoDB" id="202445at2157"/>